<dbReference type="AlphaFoldDB" id="A0A1M5KLE0"/>
<evidence type="ECO:0000256" key="11">
    <source>
        <dbReference type="ARBA" id="ARBA00022982"/>
    </source>
</evidence>
<proteinExistence type="predicted"/>
<keyword evidence="12 15" id="KW-1133">Transmembrane helix</keyword>
<keyword evidence="11" id="KW-0249">Electron transport</keyword>
<evidence type="ECO:0000256" key="9">
    <source>
        <dbReference type="ARBA" id="ARBA00022692"/>
    </source>
</evidence>
<evidence type="ECO:0000313" key="17">
    <source>
        <dbReference type="Proteomes" id="UP000199758"/>
    </source>
</evidence>
<dbReference type="SUPFAM" id="SSF81343">
    <property type="entry name" value="Fumarate reductase respiratory complex transmembrane subunits"/>
    <property type="match status" value="1"/>
</dbReference>
<dbReference type="EMBL" id="FQWZ01000001">
    <property type="protein sequence ID" value="SHG53013.1"/>
    <property type="molecule type" value="Genomic_DNA"/>
</dbReference>
<evidence type="ECO:0000256" key="4">
    <source>
        <dbReference type="ARBA" id="ARBA00005163"/>
    </source>
</evidence>
<dbReference type="Pfam" id="PF01127">
    <property type="entry name" value="Sdh_cyt"/>
    <property type="match status" value="1"/>
</dbReference>
<dbReference type="RefSeq" id="WP_072893697.1">
    <property type="nucleotide sequence ID" value="NZ_FQWZ01000001.1"/>
</dbReference>
<gene>
    <name evidence="16" type="ORF">SAMN04488068_0606</name>
</gene>
<sequence length="125" mass="13554">MSLRSPLSRARGLGSAKSGVHHFTVQRLSAIALIPLTLWFVFSVARLAGGSYEATYLWVQYPPYAIGLVLFLATAFYHAVLGVQVVIEDYVTPEGWKMALLVLVKFGLALLGVASIFSVLKVALS</sequence>
<keyword evidence="13" id="KW-0408">Iron</keyword>
<keyword evidence="14 15" id="KW-0472">Membrane</keyword>
<evidence type="ECO:0000256" key="5">
    <source>
        <dbReference type="ARBA" id="ARBA00019425"/>
    </source>
</evidence>
<evidence type="ECO:0000256" key="12">
    <source>
        <dbReference type="ARBA" id="ARBA00022989"/>
    </source>
</evidence>
<evidence type="ECO:0000256" key="10">
    <source>
        <dbReference type="ARBA" id="ARBA00022723"/>
    </source>
</evidence>
<dbReference type="OrthoDB" id="9809280at2"/>
<dbReference type="GO" id="GO:0016020">
    <property type="term" value="C:membrane"/>
    <property type="evidence" value="ECO:0007669"/>
    <property type="project" value="UniProtKB-SubCell"/>
</dbReference>
<keyword evidence="6" id="KW-0813">Transport</keyword>
<evidence type="ECO:0000256" key="15">
    <source>
        <dbReference type="SAM" id="Phobius"/>
    </source>
</evidence>
<dbReference type="GO" id="GO:0020037">
    <property type="term" value="F:heme binding"/>
    <property type="evidence" value="ECO:0007669"/>
    <property type="project" value="InterPro"/>
</dbReference>
<dbReference type="CDD" id="cd03495">
    <property type="entry name" value="SQR_TypeC_SdhD_like"/>
    <property type="match status" value="1"/>
</dbReference>
<dbReference type="Proteomes" id="UP000199758">
    <property type="component" value="Unassembled WGS sequence"/>
</dbReference>
<evidence type="ECO:0000256" key="13">
    <source>
        <dbReference type="ARBA" id="ARBA00023004"/>
    </source>
</evidence>
<evidence type="ECO:0000313" key="16">
    <source>
        <dbReference type="EMBL" id="SHG53013.1"/>
    </source>
</evidence>
<comment type="pathway">
    <text evidence="4">Carbohydrate metabolism; tricarboxylic acid cycle.</text>
</comment>
<reference evidence="16 17" key="1">
    <citation type="submission" date="2016-11" db="EMBL/GenBank/DDBJ databases">
        <authorList>
            <person name="Jaros S."/>
            <person name="Januszkiewicz K."/>
            <person name="Wedrychowicz H."/>
        </authorList>
    </citation>
    <scope>NUCLEOTIDE SEQUENCE [LARGE SCALE GENOMIC DNA]</scope>
    <source>
        <strain evidence="16 17">CGMCC 1.7049</strain>
    </source>
</reference>
<keyword evidence="7" id="KW-0816">Tricarboxylic acid cycle</keyword>
<keyword evidence="9 15" id="KW-0812">Transmembrane</keyword>
<evidence type="ECO:0000256" key="8">
    <source>
        <dbReference type="ARBA" id="ARBA00022617"/>
    </source>
</evidence>
<dbReference type="STRING" id="490188.SAMN04488068_0606"/>
<evidence type="ECO:0000256" key="6">
    <source>
        <dbReference type="ARBA" id="ARBA00022448"/>
    </source>
</evidence>
<feature type="transmembrane region" description="Helical" evidence="15">
    <location>
        <begin position="61"/>
        <end position="87"/>
    </location>
</feature>
<evidence type="ECO:0000256" key="1">
    <source>
        <dbReference type="ARBA" id="ARBA00001971"/>
    </source>
</evidence>
<keyword evidence="17" id="KW-1185">Reference proteome</keyword>
<organism evidence="16 17">
    <name type="scientific">Hydrocarboniphaga daqingensis</name>
    <dbReference type="NCBI Taxonomy" id="490188"/>
    <lineage>
        <taxon>Bacteria</taxon>
        <taxon>Pseudomonadati</taxon>
        <taxon>Pseudomonadota</taxon>
        <taxon>Gammaproteobacteria</taxon>
        <taxon>Nevskiales</taxon>
        <taxon>Nevskiaceae</taxon>
        <taxon>Hydrocarboniphaga</taxon>
    </lineage>
</organism>
<dbReference type="InterPro" id="IPR000701">
    <property type="entry name" value="SuccDH_FuR_B_TM-su"/>
</dbReference>
<evidence type="ECO:0000256" key="3">
    <source>
        <dbReference type="ARBA" id="ARBA00004141"/>
    </source>
</evidence>
<accession>A0A1M5KLE0</accession>
<comment type="function">
    <text evidence="2">Membrane-anchoring subunit of succinate dehydrogenase (SDH).</text>
</comment>
<feature type="transmembrane region" description="Helical" evidence="15">
    <location>
        <begin position="28"/>
        <end position="49"/>
    </location>
</feature>
<protein>
    <recommendedName>
        <fullName evidence="5">Succinate dehydrogenase hydrophobic membrane anchor subunit</fullName>
    </recommendedName>
</protein>
<keyword evidence="10" id="KW-0479">Metal-binding</keyword>
<dbReference type="UniPathway" id="UPA00223"/>
<dbReference type="InterPro" id="IPR034804">
    <property type="entry name" value="SQR/QFR_C/D"/>
</dbReference>
<comment type="cofactor">
    <cofactor evidence="1">
        <name>heme</name>
        <dbReference type="ChEBI" id="CHEBI:30413"/>
    </cofactor>
</comment>
<evidence type="ECO:0000256" key="7">
    <source>
        <dbReference type="ARBA" id="ARBA00022532"/>
    </source>
</evidence>
<dbReference type="InterPro" id="IPR014312">
    <property type="entry name" value="Succ_DH_anchor"/>
</dbReference>
<dbReference type="GO" id="GO:0046872">
    <property type="term" value="F:metal ion binding"/>
    <property type="evidence" value="ECO:0007669"/>
    <property type="project" value="UniProtKB-KW"/>
</dbReference>
<comment type="subcellular location">
    <subcellularLocation>
        <location evidence="3">Membrane</location>
        <topology evidence="3">Multi-pass membrane protein</topology>
    </subcellularLocation>
</comment>
<dbReference type="Gene3D" id="1.20.1300.10">
    <property type="entry name" value="Fumarate reductase/succinate dehydrogenase, transmembrane subunit"/>
    <property type="match status" value="1"/>
</dbReference>
<name>A0A1M5KLE0_9GAMM</name>
<feature type="transmembrane region" description="Helical" evidence="15">
    <location>
        <begin position="99"/>
        <end position="120"/>
    </location>
</feature>
<keyword evidence="8" id="KW-0349">Heme</keyword>
<dbReference type="NCBIfam" id="TIGR02968">
    <property type="entry name" value="succ_dehyd_anc"/>
    <property type="match status" value="1"/>
</dbReference>
<evidence type="ECO:0000256" key="2">
    <source>
        <dbReference type="ARBA" id="ARBA00004050"/>
    </source>
</evidence>
<dbReference type="GO" id="GO:0006099">
    <property type="term" value="P:tricarboxylic acid cycle"/>
    <property type="evidence" value="ECO:0007669"/>
    <property type="project" value="UniProtKB-UniPathway"/>
</dbReference>
<evidence type="ECO:0000256" key="14">
    <source>
        <dbReference type="ARBA" id="ARBA00023136"/>
    </source>
</evidence>